<feature type="non-terminal residue" evidence="1">
    <location>
        <position position="80"/>
    </location>
</feature>
<dbReference type="EMBL" id="CAJVQC010154124">
    <property type="protein sequence ID" value="CAG8847061.1"/>
    <property type="molecule type" value="Genomic_DNA"/>
</dbReference>
<feature type="non-terminal residue" evidence="1">
    <location>
        <position position="1"/>
    </location>
</feature>
<gene>
    <name evidence="1" type="ORF">RPERSI_LOCUS34452</name>
</gene>
<proteinExistence type="predicted"/>
<organism evidence="1 2">
    <name type="scientific">Racocetra persica</name>
    <dbReference type="NCBI Taxonomy" id="160502"/>
    <lineage>
        <taxon>Eukaryota</taxon>
        <taxon>Fungi</taxon>
        <taxon>Fungi incertae sedis</taxon>
        <taxon>Mucoromycota</taxon>
        <taxon>Glomeromycotina</taxon>
        <taxon>Glomeromycetes</taxon>
        <taxon>Diversisporales</taxon>
        <taxon>Gigasporaceae</taxon>
        <taxon>Racocetra</taxon>
    </lineage>
</organism>
<dbReference type="Proteomes" id="UP000789920">
    <property type="component" value="Unassembled WGS sequence"/>
</dbReference>
<evidence type="ECO:0000313" key="1">
    <source>
        <dbReference type="EMBL" id="CAG8847061.1"/>
    </source>
</evidence>
<protein>
    <submittedName>
        <fullName evidence="1">2478_t:CDS:1</fullName>
    </submittedName>
</protein>
<accession>A0ACA9STN8</accession>
<reference evidence="1" key="1">
    <citation type="submission" date="2021-06" db="EMBL/GenBank/DDBJ databases">
        <authorList>
            <person name="Kallberg Y."/>
            <person name="Tangrot J."/>
            <person name="Rosling A."/>
        </authorList>
    </citation>
    <scope>NUCLEOTIDE SEQUENCE</scope>
    <source>
        <strain evidence="1">MA461A</strain>
    </source>
</reference>
<evidence type="ECO:0000313" key="2">
    <source>
        <dbReference type="Proteomes" id="UP000789920"/>
    </source>
</evidence>
<name>A0ACA9STN8_9GLOM</name>
<keyword evidence="2" id="KW-1185">Reference proteome</keyword>
<comment type="caution">
    <text evidence="1">The sequence shown here is derived from an EMBL/GenBank/DDBJ whole genome shotgun (WGS) entry which is preliminary data.</text>
</comment>
<sequence length="80" mass="8916">AQEIVSLLLIIVLAKDRMRPIFTNAFSKLVNPENPDILHIDFSAPLENGSETFIRSQFKEDILAKCALEIEPKTSFTGLG</sequence>